<gene>
    <name evidence="1" type="ORF">CRE_02586</name>
</gene>
<dbReference type="AlphaFoldDB" id="E3N4W1"/>
<sequence>MPLFHSYCHANTHPPHPLLYSLRLMIFRDIPTAKPSCVMLIFWILFPAIANAATCPACPTGGMWSEWVANGNCAATCGACASLTYTRTCLSSAIPNCPCNGTNSAIKPCGTQACNYPRTNGPTKPCCDGSTPIVYNNLYHCGTVAQLAPISYCCPDNGTWSAWSAWKETAPGKIEYTRNRVCVSSGYGCQCVGESAENKFECPCPPLKQSDCVYTPTNKAVYTARAPQYHAMLCKAVFLVETSSFRETFYDPQTGANNQIDMVTTVMYKKNDKCYDTKFKTYEGAANSTDGQMQPVEFKCDIETMTWTGTNEYTKEVLTGVTAIGQYYTPKPKPTSP</sequence>
<dbReference type="CTD" id="9824314"/>
<dbReference type="PANTHER" id="PTHR31936">
    <property type="entry name" value="PROTEIN CBG18744"/>
    <property type="match status" value="1"/>
</dbReference>
<dbReference type="eggNOG" id="ENOG502TFEU">
    <property type="taxonomic scope" value="Eukaryota"/>
</dbReference>
<dbReference type="STRING" id="31234.E3N4W1"/>
<dbReference type="KEGG" id="crq:GCK72_013042"/>
<proteinExistence type="predicted"/>
<evidence type="ECO:0000313" key="1">
    <source>
        <dbReference type="EMBL" id="EFO86501.1"/>
    </source>
</evidence>
<dbReference type="InterPro" id="IPR000884">
    <property type="entry name" value="TSP1_rpt"/>
</dbReference>
<dbReference type="HOGENOM" id="CLU_074198_0_0_1"/>
<dbReference type="PANTHER" id="PTHR31936:SF6">
    <property type="entry name" value="FIBRINOGEN C-TERMINAL DOMAIN-CONTAINING PROTEIN"/>
    <property type="match status" value="1"/>
</dbReference>
<keyword evidence="2" id="KW-1185">Reference proteome</keyword>
<dbReference type="OrthoDB" id="5814299at2759"/>
<accession>E3N4W1</accession>
<organism evidence="2">
    <name type="scientific">Caenorhabditis remanei</name>
    <name type="common">Caenorhabditis vulgaris</name>
    <dbReference type="NCBI Taxonomy" id="31234"/>
    <lineage>
        <taxon>Eukaryota</taxon>
        <taxon>Metazoa</taxon>
        <taxon>Ecdysozoa</taxon>
        <taxon>Nematoda</taxon>
        <taxon>Chromadorea</taxon>
        <taxon>Rhabditida</taxon>
        <taxon>Rhabditina</taxon>
        <taxon>Rhabditomorpha</taxon>
        <taxon>Rhabditoidea</taxon>
        <taxon>Rhabditidae</taxon>
        <taxon>Peloderinae</taxon>
        <taxon>Caenorhabditis</taxon>
    </lineage>
</organism>
<dbReference type="FunCoup" id="E3N4W1">
    <property type="interactions" value="7"/>
</dbReference>
<dbReference type="OMA" id="VINNWYH"/>
<reference evidence="1" key="1">
    <citation type="submission" date="2007-07" db="EMBL/GenBank/DDBJ databases">
        <title>PCAP assembly of the Caenorhabditis remanei genome.</title>
        <authorList>
            <consortium name="The Caenorhabditis remanei Sequencing Consortium"/>
            <person name="Wilson R.K."/>
        </authorList>
    </citation>
    <scope>NUCLEOTIDE SEQUENCE [LARGE SCALE GENOMIC DNA]</scope>
    <source>
        <strain evidence="1">PB4641</strain>
    </source>
</reference>
<evidence type="ECO:0000313" key="2">
    <source>
        <dbReference type="Proteomes" id="UP000008281"/>
    </source>
</evidence>
<name>E3N4W1_CAERE</name>
<dbReference type="RefSeq" id="XP_003096579.2">
    <property type="nucleotide sequence ID" value="XM_003096531.2"/>
</dbReference>
<protein>
    <submittedName>
        <fullName evidence="1">Uncharacterized protein</fullName>
    </submittedName>
</protein>
<dbReference type="Proteomes" id="UP000008281">
    <property type="component" value="Unassembled WGS sequence"/>
</dbReference>
<dbReference type="GeneID" id="9824314"/>
<dbReference type="PROSITE" id="PS50092">
    <property type="entry name" value="TSP1"/>
    <property type="match status" value="1"/>
</dbReference>
<dbReference type="EMBL" id="DS268528">
    <property type="protein sequence ID" value="EFO86501.1"/>
    <property type="molecule type" value="Genomic_DNA"/>
</dbReference>